<keyword evidence="8 11" id="KW-1133">Transmembrane helix</keyword>
<keyword evidence="9 11" id="KW-0482">Metalloprotease</keyword>
<protein>
    <recommendedName>
        <fullName evidence="11">Zinc metalloprotease</fullName>
        <ecNumber evidence="11">3.4.24.-</ecNumber>
    </recommendedName>
</protein>
<evidence type="ECO:0000256" key="10">
    <source>
        <dbReference type="ARBA" id="ARBA00023136"/>
    </source>
</evidence>
<sequence>MSLIGSGFLTIFSFVFLISIVVVIHELGHYWAGRFCGVHAETFSMGFGPTLVSWRDKRGTVWRVAALPLGGYVKFLGDAGAASEPDADKLALLREQMGEAADRCYHFKPIWQRAFITAAGPIANFILAIFIFASHALIFGDEQVQPVIGFVQPGSPSEAAGFEIGDRIVRVGSREISGFMDISQALFDRANDTVSIDVERDGTLITLVATPQRVAQEDRFGGTRNVGQIGIGPFYEPVIGMVVEESRGAAAGFRAGDRVVSVDGQTVETFGQFNTLIGERDGELTIMVERDGSQLEIIADPVPLADIDRRNHAALERLGLGNELVLRQHQSFTLLTAPVEGARMVWTTVTSTASYVGRIVSGRSSPEYLNGPIGIATAAGQVAHVAVDDADSVVEGAGNLLRRLIFVAGFLSVGLGLVNLLPIPILDGGHLVYYAYEAVARRPLSMKAQALGFRVGLVFVLGLMLVATWNDLNYLLGQIF</sequence>
<name>A0A495DJH9_9PROT</name>
<dbReference type="EC" id="3.4.24.-" evidence="11"/>
<feature type="domain" description="PDZ" evidence="12">
    <location>
        <begin position="227"/>
        <end position="292"/>
    </location>
</feature>
<keyword evidence="5 11" id="KW-0812">Transmembrane</keyword>
<keyword evidence="10 11" id="KW-0472">Membrane</keyword>
<evidence type="ECO:0000313" key="13">
    <source>
        <dbReference type="EMBL" id="RKR02745.1"/>
    </source>
</evidence>
<feature type="transmembrane region" description="Helical" evidence="11">
    <location>
        <begin position="400"/>
        <end position="421"/>
    </location>
</feature>
<dbReference type="Pfam" id="PF17820">
    <property type="entry name" value="PDZ_6"/>
    <property type="match status" value="2"/>
</dbReference>
<dbReference type="InterPro" id="IPR036034">
    <property type="entry name" value="PDZ_sf"/>
</dbReference>
<reference evidence="13 14" key="1">
    <citation type="submission" date="2018-10" db="EMBL/GenBank/DDBJ databases">
        <title>Genomic Encyclopedia of Type Strains, Phase IV (KMG-IV): sequencing the most valuable type-strain genomes for metagenomic binning, comparative biology and taxonomic classification.</title>
        <authorList>
            <person name="Goeker M."/>
        </authorList>
    </citation>
    <scope>NUCLEOTIDE SEQUENCE [LARGE SCALE GENOMIC DNA]</scope>
    <source>
        <strain evidence="13 14">DSM 4734</strain>
    </source>
</reference>
<dbReference type="OrthoDB" id="9782003at2"/>
<evidence type="ECO:0000256" key="11">
    <source>
        <dbReference type="RuleBase" id="RU362031"/>
    </source>
</evidence>
<evidence type="ECO:0000256" key="5">
    <source>
        <dbReference type="ARBA" id="ARBA00022692"/>
    </source>
</evidence>
<dbReference type="PANTHER" id="PTHR42837">
    <property type="entry name" value="REGULATOR OF SIGMA-E PROTEASE RSEP"/>
    <property type="match status" value="1"/>
</dbReference>
<dbReference type="GO" id="GO:0004222">
    <property type="term" value="F:metalloendopeptidase activity"/>
    <property type="evidence" value="ECO:0007669"/>
    <property type="project" value="InterPro"/>
</dbReference>
<dbReference type="GO" id="GO:0006508">
    <property type="term" value="P:proteolysis"/>
    <property type="evidence" value="ECO:0007669"/>
    <property type="project" value="UniProtKB-KW"/>
</dbReference>
<dbReference type="SMART" id="SM00228">
    <property type="entry name" value="PDZ"/>
    <property type="match status" value="2"/>
</dbReference>
<evidence type="ECO:0000256" key="1">
    <source>
        <dbReference type="ARBA" id="ARBA00001947"/>
    </source>
</evidence>
<dbReference type="InterPro" id="IPR008915">
    <property type="entry name" value="Peptidase_M50"/>
</dbReference>
<evidence type="ECO:0000256" key="2">
    <source>
        <dbReference type="ARBA" id="ARBA00004141"/>
    </source>
</evidence>
<keyword evidence="7 11" id="KW-0862">Zinc</keyword>
<comment type="similarity">
    <text evidence="3 11">Belongs to the peptidase M50B family.</text>
</comment>
<dbReference type="AlphaFoldDB" id="A0A495DJH9"/>
<organism evidence="13 14">
    <name type="scientific">Maricaulis maris</name>
    <dbReference type="NCBI Taxonomy" id="74318"/>
    <lineage>
        <taxon>Bacteria</taxon>
        <taxon>Pseudomonadati</taxon>
        <taxon>Pseudomonadota</taxon>
        <taxon>Alphaproteobacteria</taxon>
        <taxon>Maricaulales</taxon>
        <taxon>Maricaulaceae</taxon>
        <taxon>Maricaulis</taxon>
    </lineage>
</organism>
<evidence type="ECO:0000313" key="14">
    <source>
        <dbReference type="Proteomes" id="UP000273675"/>
    </source>
</evidence>
<comment type="caution">
    <text evidence="13">The sequence shown here is derived from an EMBL/GenBank/DDBJ whole genome shotgun (WGS) entry which is preliminary data.</text>
</comment>
<keyword evidence="6 11" id="KW-0378">Hydrolase</keyword>
<accession>A0A495DJH9</accession>
<dbReference type="RefSeq" id="WP_121210052.1">
    <property type="nucleotide sequence ID" value="NZ_RBIM01000002.1"/>
</dbReference>
<dbReference type="GO" id="GO:0046872">
    <property type="term" value="F:metal ion binding"/>
    <property type="evidence" value="ECO:0007669"/>
    <property type="project" value="UniProtKB-KW"/>
</dbReference>
<keyword evidence="11" id="KW-0479">Metal-binding</keyword>
<dbReference type="Proteomes" id="UP000273675">
    <property type="component" value="Unassembled WGS sequence"/>
</dbReference>
<comment type="subcellular location">
    <subcellularLocation>
        <location evidence="2">Membrane</location>
        <topology evidence="2">Multi-pass membrane protein</topology>
    </subcellularLocation>
</comment>
<feature type="transmembrane region" description="Helical" evidence="11">
    <location>
        <begin position="115"/>
        <end position="138"/>
    </location>
</feature>
<evidence type="ECO:0000256" key="9">
    <source>
        <dbReference type="ARBA" id="ARBA00023049"/>
    </source>
</evidence>
<keyword evidence="4 13" id="KW-0645">Protease</keyword>
<dbReference type="PANTHER" id="PTHR42837:SF2">
    <property type="entry name" value="MEMBRANE METALLOPROTEASE ARASP2, CHLOROPLASTIC-RELATED"/>
    <property type="match status" value="1"/>
</dbReference>
<dbReference type="InterPro" id="IPR001478">
    <property type="entry name" value="PDZ"/>
</dbReference>
<comment type="cofactor">
    <cofactor evidence="1 11">
        <name>Zn(2+)</name>
        <dbReference type="ChEBI" id="CHEBI:29105"/>
    </cofactor>
</comment>
<gene>
    <name evidence="13" type="ORF">C7435_0684</name>
</gene>
<feature type="domain" description="PDZ" evidence="12">
    <location>
        <begin position="128"/>
        <end position="202"/>
    </location>
</feature>
<evidence type="ECO:0000256" key="7">
    <source>
        <dbReference type="ARBA" id="ARBA00022833"/>
    </source>
</evidence>
<evidence type="ECO:0000259" key="12">
    <source>
        <dbReference type="SMART" id="SM00228"/>
    </source>
</evidence>
<proteinExistence type="inferred from homology"/>
<evidence type="ECO:0000256" key="8">
    <source>
        <dbReference type="ARBA" id="ARBA00022989"/>
    </source>
</evidence>
<dbReference type="NCBIfam" id="TIGR00054">
    <property type="entry name" value="RIP metalloprotease RseP"/>
    <property type="match status" value="1"/>
</dbReference>
<evidence type="ECO:0000256" key="4">
    <source>
        <dbReference type="ARBA" id="ARBA00022670"/>
    </source>
</evidence>
<dbReference type="EMBL" id="RBIM01000002">
    <property type="protein sequence ID" value="RKR02745.1"/>
    <property type="molecule type" value="Genomic_DNA"/>
</dbReference>
<evidence type="ECO:0000256" key="3">
    <source>
        <dbReference type="ARBA" id="ARBA00007931"/>
    </source>
</evidence>
<dbReference type="InterPro" id="IPR041489">
    <property type="entry name" value="PDZ_6"/>
</dbReference>
<dbReference type="GO" id="GO:0016020">
    <property type="term" value="C:membrane"/>
    <property type="evidence" value="ECO:0007669"/>
    <property type="project" value="UniProtKB-SubCell"/>
</dbReference>
<dbReference type="CDD" id="cd06163">
    <property type="entry name" value="S2P-M50_PDZ_RseP-like"/>
    <property type="match status" value="1"/>
</dbReference>
<dbReference type="SUPFAM" id="SSF50156">
    <property type="entry name" value="PDZ domain-like"/>
    <property type="match status" value="2"/>
</dbReference>
<dbReference type="InterPro" id="IPR004387">
    <property type="entry name" value="Pept_M50_Zn"/>
</dbReference>
<dbReference type="Gene3D" id="2.30.42.10">
    <property type="match status" value="2"/>
</dbReference>
<dbReference type="CDD" id="cd23081">
    <property type="entry name" value="cpPDZ_EcRseP-like"/>
    <property type="match status" value="1"/>
</dbReference>
<feature type="transmembrane region" description="Helical" evidence="11">
    <location>
        <begin position="6"/>
        <end position="24"/>
    </location>
</feature>
<feature type="transmembrane region" description="Helical" evidence="11">
    <location>
        <begin position="451"/>
        <end position="470"/>
    </location>
</feature>
<evidence type="ECO:0000256" key="6">
    <source>
        <dbReference type="ARBA" id="ARBA00022801"/>
    </source>
</evidence>
<dbReference type="Pfam" id="PF02163">
    <property type="entry name" value="Peptidase_M50"/>
    <property type="match status" value="1"/>
</dbReference>